<reference evidence="3" key="2">
    <citation type="submission" date="2015-04" db="EMBL/GenBank/DDBJ databases">
        <title>Draft Genome Sequences of Eight Spore-Forming Food Isolates of Bacillus cereus Genome sequencing.</title>
        <authorList>
            <person name="Krawcyk A.O."/>
            <person name="de Jong A."/>
            <person name="Eijlander R.T."/>
            <person name="Berendsen E.M."/>
            <person name="Holsappel S."/>
            <person name="Wells-Bennik M."/>
            <person name="Kuipers O.P."/>
        </authorList>
    </citation>
    <scope>NUCLEOTIDE SEQUENCE [LARGE SCALE GENOMIC DNA]</scope>
    <source>
        <strain evidence="3">B4147</strain>
    </source>
</reference>
<dbReference type="PATRIC" id="fig|1396.428.peg.2005"/>
<evidence type="ECO:0000313" key="3">
    <source>
        <dbReference type="Proteomes" id="UP000035350"/>
    </source>
</evidence>
<dbReference type="InterPro" id="IPR050276">
    <property type="entry name" value="MshD_Acetyltransferase"/>
</dbReference>
<name>A0A0G8BYZ3_9BACI</name>
<dbReference type="AlphaFoldDB" id="A0A0G8BYZ3"/>
<dbReference type="RefSeq" id="WP_046954307.1">
    <property type="nucleotide sequence ID" value="NZ_JARMPN010000074.1"/>
</dbReference>
<dbReference type="Proteomes" id="UP000035350">
    <property type="component" value="Unassembled WGS sequence"/>
</dbReference>
<reference evidence="2 3" key="1">
    <citation type="journal article" date="2015" name="Genome Announc.">
        <title>Next-Generation Whole-Genome Sequencing of Eight Strains of Bacillus cereus, Isolated from Food.</title>
        <authorList>
            <person name="Krawczyk A.O."/>
            <person name="de Jong A."/>
            <person name="Eijlander R.T."/>
            <person name="Berendsen E.M."/>
            <person name="Holsappel S."/>
            <person name="Wells-Bennik M.H."/>
            <person name="Kuipers O.P."/>
        </authorList>
    </citation>
    <scope>NUCLEOTIDE SEQUENCE [LARGE SCALE GENOMIC DNA]</scope>
    <source>
        <strain evidence="2 3">B4147</strain>
    </source>
</reference>
<dbReference type="Pfam" id="PF13508">
    <property type="entry name" value="Acetyltransf_7"/>
    <property type="match status" value="1"/>
</dbReference>
<dbReference type="CDD" id="cd04301">
    <property type="entry name" value="NAT_SF"/>
    <property type="match status" value="1"/>
</dbReference>
<sequence>MMIISIEKATILDAEKLTEIMTRTFDEEVKRWLCGQGDVIDYNIQPPGYSSVEMMKYSIEELDSFKVIVDEKIIGGIIVTISGKSYGRIDRIFVDPDYQGKGIGSHVIKSIEVEYPSIRIWDLETSSRQLNNHHFYEKMGYEIIFKSEDEYCYVKRITVESAKENLIKNNDKKNSQYENCNLANTEYYQVNLKNSSFVGSNMMNMKMSNCNVSQSKFRNINFKSSLYADLNLSGSKFSFVTLGGVHFKDTSLGEGKHPISFNRCDLEGSTISNSNLKNMEIENCDITGMKINGIPIEKLLELYNKVKS</sequence>
<dbReference type="Pfam" id="PF13599">
    <property type="entry name" value="Pentapeptide_4"/>
    <property type="match status" value="1"/>
</dbReference>
<dbReference type="Gene3D" id="3.40.630.30">
    <property type="match status" value="1"/>
</dbReference>
<proteinExistence type="predicted"/>
<protein>
    <recommendedName>
        <fullName evidence="1">N-acetyltransferase domain-containing protein</fullName>
    </recommendedName>
</protein>
<dbReference type="PANTHER" id="PTHR43617:SF2">
    <property type="entry name" value="UPF0039 PROTEIN SLL0451"/>
    <property type="match status" value="1"/>
</dbReference>
<dbReference type="PROSITE" id="PS51186">
    <property type="entry name" value="GNAT"/>
    <property type="match status" value="1"/>
</dbReference>
<dbReference type="SUPFAM" id="SSF141571">
    <property type="entry name" value="Pentapeptide repeat-like"/>
    <property type="match status" value="1"/>
</dbReference>
<comment type="caution">
    <text evidence="2">The sequence shown here is derived from an EMBL/GenBank/DDBJ whole genome shotgun (WGS) entry which is preliminary data.</text>
</comment>
<dbReference type="InterPro" id="IPR016181">
    <property type="entry name" value="Acyl_CoA_acyltransferase"/>
</dbReference>
<evidence type="ECO:0000313" key="2">
    <source>
        <dbReference type="EMBL" id="KKZ92822.1"/>
    </source>
</evidence>
<evidence type="ECO:0000259" key="1">
    <source>
        <dbReference type="PROSITE" id="PS51186"/>
    </source>
</evidence>
<dbReference type="EMBL" id="LCYN01000031">
    <property type="protein sequence ID" value="KKZ92822.1"/>
    <property type="molecule type" value="Genomic_DNA"/>
</dbReference>
<dbReference type="SUPFAM" id="SSF55729">
    <property type="entry name" value="Acyl-CoA N-acyltransferases (Nat)"/>
    <property type="match status" value="1"/>
</dbReference>
<feature type="domain" description="N-acetyltransferase" evidence="1">
    <location>
        <begin position="4"/>
        <end position="160"/>
    </location>
</feature>
<accession>A0A0G8BYZ3</accession>
<organism evidence="2 3">
    <name type="scientific">Bacillus wiedmannii</name>
    <dbReference type="NCBI Taxonomy" id="1890302"/>
    <lineage>
        <taxon>Bacteria</taxon>
        <taxon>Bacillati</taxon>
        <taxon>Bacillota</taxon>
        <taxon>Bacilli</taxon>
        <taxon>Bacillales</taxon>
        <taxon>Bacillaceae</taxon>
        <taxon>Bacillus</taxon>
        <taxon>Bacillus cereus group</taxon>
    </lineage>
</organism>
<dbReference type="Gene3D" id="2.160.20.80">
    <property type="entry name" value="E3 ubiquitin-protein ligase SopA"/>
    <property type="match status" value="1"/>
</dbReference>
<dbReference type="InterPro" id="IPR001646">
    <property type="entry name" value="5peptide_repeat"/>
</dbReference>
<dbReference type="GO" id="GO:0016747">
    <property type="term" value="F:acyltransferase activity, transferring groups other than amino-acyl groups"/>
    <property type="evidence" value="ECO:0007669"/>
    <property type="project" value="InterPro"/>
</dbReference>
<dbReference type="InterPro" id="IPR000182">
    <property type="entry name" value="GNAT_dom"/>
</dbReference>
<dbReference type="PANTHER" id="PTHR43617">
    <property type="entry name" value="L-AMINO ACID N-ACETYLTRANSFERASE"/>
    <property type="match status" value="1"/>
</dbReference>
<gene>
    <name evidence="2" type="ORF">B4147_2058</name>
</gene>